<organism evidence="1 2">
    <name type="scientific">Anas platyrhynchos</name>
    <name type="common">Mallard</name>
    <name type="synonym">Anas boschas</name>
    <dbReference type="NCBI Taxonomy" id="8839"/>
    <lineage>
        <taxon>Eukaryota</taxon>
        <taxon>Metazoa</taxon>
        <taxon>Chordata</taxon>
        <taxon>Craniata</taxon>
        <taxon>Vertebrata</taxon>
        <taxon>Euteleostomi</taxon>
        <taxon>Archelosauria</taxon>
        <taxon>Archosauria</taxon>
        <taxon>Dinosauria</taxon>
        <taxon>Saurischia</taxon>
        <taxon>Theropoda</taxon>
        <taxon>Coelurosauria</taxon>
        <taxon>Aves</taxon>
        <taxon>Neognathae</taxon>
        <taxon>Galloanserae</taxon>
        <taxon>Anseriformes</taxon>
        <taxon>Anatidae</taxon>
        <taxon>Anatinae</taxon>
        <taxon>Anas</taxon>
    </lineage>
</organism>
<evidence type="ECO:0000313" key="2">
    <source>
        <dbReference type="Proteomes" id="UP000296049"/>
    </source>
</evidence>
<dbReference type="AlphaFoldDB" id="R0LAE8"/>
<proteinExistence type="predicted"/>
<protein>
    <submittedName>
        <fullName evidence="1">Uncharacterized protein</fullName>
    </submittedName>
</protein>
<reference evidence="2" key="1">
    <citation type="journal article" date="2013" name="Nat. Genet.">
        <title>The duck genome and transcriptome provide insight into an avian influenza virus reservoir species.</title>
        <authorList>
            <person name="Huang Y."/>
            <person name="Li Y."/>
            <person name="Burt D.W."/>
            <person name="Chen H."/>
            <person name="Zhang Y."/>
            <person name="Qian W."/>
            <person name="Kim H."/>
            <person name="Gan S."/>
            <person name="Zhao Y."/>
            <person name="Li J."/>
            <person name="Yi K."/>
            <person name="Feng H."/>
            <person name="Zhu P."/>
            <person name="Li B."/>
            <person name="Liu Q."/>
            <person name="Fairley S."/>
            <person name="Magor K.E."/>
            <person name="Du Z."/>
            <person name="Hu X."/>
            <person name="Goodman L."/>
            <person name="Tafer H."/>
            <person name="Vignal A."/>
            <person name="Lee T."/>
            <person name="Kim K.W."/>
            <person name="Sheng Z."/>
            <person name="An Y."/>
            <person name="Searle S."/>
            <person name="Herrero J."/>
            <person name="Groenen M.A."/>
            <person name="Crooijmans R.P."/>
            <person name="Faraut T."/>
            <person name="Cai Q."/>
            <person name="Webster R.G."/>
            <person name="Aldridge J.R."/>
            <person name="Warren W.C."/>
            <person name="Bartschat S."/>
            <person name="Kehr S."/>
            <person name="Marz M."/>
            <person name="Stadler P.F."/>
            <person name="Smith J."/>
            <person name="Kraus R.H."/>
            <person name="Zhao Y."/>
            <person name="Ren L."/>
            <person name="Fei J."/>
            <person name="Morisson M."/>
            <person name="Kaiser P."/>
            <person name="Griffin D.K."/>
            <person name="Rao M."/>
            <person name="Pitel F."/>
            <person name="Wang J."/>
            <person name="Li N."/>
        </authorList>
    </citation>
    <scope>NUCLEOTIDE SEQUENCE [LARGE SCALE GENOMIC DNA]</scope>
</reference>
<dbReference type="EMBL" id="KB743509">
    <property type="protein sequence ID" value="EOA98399.1"/>
    <property type="molecule type" value="Genomic_DNA"/>
</dbReference>
<accession>R0LAE8</accession>
<dbReference type="Proteomes" id="UP000296049">
    <property type="component" value="Unassembled WGS sequence"/>
</dbReference>
<evidence type="ECO:0000313" key="1">
    <source>
        <dbReference type="EMBL" id="EOA98399.1"/>
    </source>
</evidence>
<keyword evidence="2" id="KW-1185">Reference proteome</keyword>
<gene>
    <name evidence="1" type="ORF">Anapl_08804</name>
</gene>
<sequence length="143" mass="15525">MAMVQRAKCVFSGKLGNFAPGTSQLEHCGHDCLNAAADCSVADQKFPLFVEVTHFQAQDEYLLQNMTDGVWGGSTEAFSSGHQGSGAAGCSSWHGRGAGQRSWQLVITAAMEERYHWPDTLSLPSHTVLCNSLEKAFLNSWES</sequence>
<name>R0LAE8_ANAPL</name>